<sequence length="71" mass="8485">KPIIKNITDAIYGSRKSICVISRRYLQSEWCCREILMASFCLFDEQQDVLILLFLEEIPARQLSPYYHMRK</sequence>
<evidence type="ECO:0000313" key="1">
    <source>
        <dbReference type="EMBL" id="KAI3359014.1"/>
    </source>
</evidence>
<dbReference type="EMBL" id="CM041548">
    <property type="protein sequence ID" value="KAI3359014.1"/>
    <property type="molecule type" value="Genomic_DNA"/>
</dbReference>
<feature type="non-terminal residue" evidence="1">
    <location>
        <position position="1"/>
    </location>
</feature>
<reference evidence="1" key="1">
    <citation type="submission" date="2022-04" db="EMBL/GenBank/DDBJ databases">
        <title>Jade perch genome.</title>
        <authorList>
            <person name="Chao B."/>
        </authorList>
    </citation>
    <scope>NUCLEOTIDE SEQUENCE</scope>
    <source>
        <strain evidence="1">CB-2022</strain>
    </source>
</reference>
<name>A0ACB8VTZ5_9TELE</name>
<evidence type="ECO:0000313" key="2">
    <source>
        <dbReference type="Proteomes" id="UP000831701"/>
    </source>
</evidence>
<gene>
    <name evidence="1" type="ORF">L3Q82_015398</name>
</gene>
<protein>
    <submittedName>
        <fullName evidence="1">Uncharacterized protein</fullName>
    </submittedName>
</protein>
<comment type="caution">
    <text evidence="1">The sequence shown here is derived from an EMBL/GenBank/DDBJ whole genome shotgun (WGS) entry which is preliminary data.</text>
</comment>
<keyword evidence="2" id="KW-1185">Reference proteome</keyword>
<proteinExistence type="predicted"/>
<dbReference type="Proteomes" id="UP000831701">
    <property type="component" value="Chromosome 18"/>
</dbReference>
<accession>A0ACB8VTZ5</accession>
<feature type="non-terminal residue" evidence="1">
    <location>
        <position position="71"/>
    </location>
</feature>
<organism evidence="1 2">
    <name type="scientific">Scortum barcoo</name>
    <name type="common">barcoo grunter</name>
    <dbReference type="NCBI Taxonomy" id="214431"/>
    <lineage>
        <taxon>Eukaryota</taxon>
        <taxon>Metazoa</taxon>
        <taxon>Chordata</taxon>
        <taxon>Craniata</taxon>
        <taxon>Vertebrata</taxon>
        <taxon>Euteleostomi</taxon>
        <taxon>Actinopterygii</taxon>
        <taxon>Neopterygii</taxon>
        <taxon>Teleostei</taxon>
        <taxon>Neoteleostei</taxon>
        <taxon>Acanthomorphata</taxon>
        <taxon>Eupercaria</taxon>
        <taxon>Centrarchiformes</taxon>
        <taxon>Terapontoidei</taxon>
        <taxon>Terapontidae</taxon>
        <taxon>Scortum</taxon>
    </lineage>
</organism>